<evidence type="ECO:0000313" key="2">
    <source>
        <dbReference type="Proteomes" id="UP000020077"/>
    </source>
</evidence>
<gene>
    <name evidence="1" type="ORF">AW09_002060</name>
</gene>
<reference evidence="1 2" key="1">
    <citation type="submission" date="2014-02" db="EMBL/GenBank/DDBJ databases">
        <title>Expanding our view of genomic diversity in Candidatus Accumulibacter clades.</title>
        <authorList>
            <person name="Skennerton C.T."/>
            <person name="Barr J.J."/>
            <person name="Slater F.R."/>
            <person name="Bond P.L."/>
            <person name="Tyson G.W."/>
        </authorList>
    </citation>
    <scope>NUCLEOTIDE SEQUENCE [LARGE SCALE GENOMIC DNA]</scope>
    <source>
        <strain evidence="2">BA-91</strain>
    </source>
</reference>
<sequence length="356" mass="39333">MDVLNRKLPLIGIPFSDLSSIIQAGVLAPSADNQHCFELRAEGDGLLLFGTEAYLATPYHKKVLSLISFGAVVENMGIRAARLGYHADVLWYPDASRPALIAELRLGRSDPNQTALDGAISARHTNRSVIFRGPALADVDLANFRQLAKGIDGVTLHFFDNPKQRAELLHLIRIAEAERFNTQAMHADIFSAVRFDVGWHASAEVGLPPAALAVEPGARWAFTQLRHWSVMNRLRKIGFHHALALRAAYLPCRLAPHLGVLTTRLPIERGAPAVGRALERIWLEAETLGLAFQPFAGSALLSLAQYREVPAETAEALRRGWTNLTDETPLMVFRLGRAERPVIRTGRQRADSFLRN</sequence>
<dbReference type="EMBL" id="JDVG02000343">
    <property type="protein sequence ID" value="KFB72737.1"/>
    <property type="molecule type" value="Genomic_DNA"/>
</dbReference>
<name>A0A080LVN5_9PROT</name>
<organism evidence="1 2">
    <name type="scientific">Candidatus Accumulibacter phosphatis</name>
    <dbReference type="NCBI Taxonomy" id="327160"/>
    <lineage>
        <taxon>Bacteria</taxon>
        <taxon>Pseudomonadati</taxon>
        <taxon>Pseudomonadota</taxon>
        <taxon>Betaproteobacteria</taxon>
        <taxon>Candidatus Accumulibacter</taxon>
    </lineage>
</organism>
<accession>A0A080LVN5</accession>
<dbReference type="GO" id="GO:0016491">
    <property type="term" value="F:oxidoreductase activity"/>
    <property type="evidence" value="ECO:0007669"/>
    <property type="project" value="InterPro"/>
</dbReference>
<dbReference type="Gene3D" id="3.40.109.10">
    <property type="entry name" value="NADH Oxidase"/>
    <property type="match status" value="1"/>
</dbReference>
<comment type="caution">
    <text evidence="1">The sequence shown here is derived from an EMBL/GenBank/DDBJ whole genome shotgun (WGS) entry which is preliminary data.</text>
</comment>
<evidence type="ECO:0000313" key="1">
    <source>
        <dbReference type="EMBL" id="KFB72737.1"/>
    </source>
</evidence>
<proteinExistence type="predicted"/>
<dbReference type="InterPro" id="IPR000415">
    <property type="entry name" value="Nitroreductase-like"/>
</dbReference>
<protein>
    <submittedName>
        <fullName evidence="1">Uncharacterized protein</fullName>
    </submittedName>
</protein>
<dbReference type="Proteomes" id="UP000020077">
    <property type="component" value="Unassembled WGS sequence"/>
</dbReference>
<dbReference type="AlphaFoldDB" id="A0A080LVN5"/>